<dbReference type="InterPro" id="IPR036388">
    <property type="entry name" value="WH-like_DNA-bd_sf"/>
</dbReference>
<dbReference type="Pfam" id="PF00126">
    <property type="entry name" value="HTH_1"/>
    <property type="match status" value="1"/>
</dbReference>
<keyword evidence="4" id="KW-0804">Transcription</keyword>
<evidence type="ECO:0000256" key="2">
    <source>
        <dbReference type="ARBA" id="ARBA00023015"/>
    </source>
</evidence>
<keyword evidence="7" id="KW-1185">Reference proteome</keyword>
<dbReference type="GO" id="GO:0005829">
    <property type="term" value="C:cytosol"/>
    <property type="evidence" value="ECO:0007669"/>
    <property type="project" value="TreeGrafter"/>
</dbReference>
<dbReference type="RefSeq" id="WP_185992351.1">
    <property type="nucleotide sequence ID" value="NZ_JACCAE010000001.1"/>
</dbReference>
<dbReference type="SUPFAM" id="SSF46785">
    <property type="entry name" value="Winged helix' DNA-binding domain"/>
    <property type="match status" value="1"/>
</dbReference>
<name>A0A852VYG0_9MICO</name>
<protein>
    <submittedName>
        <fullName evidence="6">DNA-binding transcriptional LysR family regulator</fullName>
    </submittedName>
</protein>
<proteinExistence type="inferred from homology"/>
<keyword evidence="3 6" id="KW-0238">DNA-binding</keyword>
<dbReference type="Pfam" id="PF03466">
    <property type="entry name" value="LysR_substrate"/>
    <property type="match status" value="1"/>
</dbReference>
<dbReference type="InterPro" id="IPR005119">
    <property type="entry name" value="LysR_subst-bd"/>
</dbReference>
<dbReference type="PANTHER" id="PTHR30419:SF30">
    <property type="entry name" value="LYSR FAMILY TRANSCRIPTIONAL REGULATOR"/>
    <property type="match status" value="1"/>
</dbReference>
<keyword evidence="2" id="KW-0805">Transcription regulation</keyword>
<feature type="domain" description="HTH lysR-type" evidence="5">
    <location>
        <begin position="5"/>
        <end position="62"/>
    </location>
</feature>
<dbReference type="InterPro" id="IPR000847">
    <property type="entry name" value="LysR_HTH_N"/>
</dbReference>
<evidence type="ECO:0000313" key="6">
    <source>
        <dbReference type="EMBL" id="NYF99683.1"/>
    </source>
</evidence>
<dbReference type="EMBL" id="JACCAE010000001">
    <property type="protein sequence ID" value="NYF99683.1"/>
    <property type="molecule type" value="Genomic_DNA"/>
</dbReference>
<evidence type="ECO:0000256" key="1">
    <source>
        <dbReference type="ARBA" id="ARBA00009437"/>
    </source>
</evidence>
<organism evidence="6 7">
    <name type="scientific">Janibacter cremeus</name>
    <dbReference type="NCBI Taxonomy" id="1285192"/>
    <lineage>
        <taxon>Bacteria</taxon>
        <taxon>Bacillati</taxon>
        <taxon>Actinomycetota</taxon>
        <taxon>Actinomycetes</taxon>
        <taxon>Micrococcales</taxon>
        <taxon>Intrasporangiaceae</taxon>
        <taxon>Janibacter</taxon>
    </lineage>
</organism>
<dbReference type="InterPro" id="IPR036390">
    <property type="entry name" value="WH_DNA-bd_sf"/>
</dbReference>
<dbReference type="GO" id="GO:0003700">
    <property type="term" value="F:DNA-binding transcription factor activity"/>
    <property type="evidence" value="ECO:0007669"/>
    <property type="project" value="InterPro"/>
</dbReference>
<dbReference type="FunFam" id="1.10.10.10:FF:000001">
    <property type="entry name" value="LysR family transcriptional regulator"/>
    <property type="match status" value="1"/>
</dbReference>
<dbReference type="Proteomes" id="UP000554054">
    <property type="component" value="Unassembled WGS sequence"/>
</dbReference>
<sequence length="307" mass="32867">MPIDLALHHLRAIVALADHGTFTAAAAALQVAQSSLSRSIQESERRLRVPLFLRTTRRVTLTPDGEAIVAVARSLVANVDTGLEHMAGYLAGTRGSLRIATLPSLAATLLPPFLLALRSSYPTMHIHVADSLNEQVWAAVGKGRADVAITALSGPVPRGYEIRPLAEDDFFVAVPGTHPWAGEPKLRWSQLADVPLVSFSPASSIQPLVRQALDNHRAIPEEEVAAQNIGAVGGLVAGGLGLGVVPGFVLPLLDFAGLTFIPLRPRVSRKIVLVRSRDRPLTPVAHAWVDIVTGPHRPDLRGVRWQG</sequence>
<evidence type="ECO:0000259" key="5">
    <source>
        <dbReference type="PROSITE" id="PS50931"/>
    </source>
</evidence>
<gene>
    <name evidence="6" type="ORF">BJY20_003075</name>
</gene>
<dbReference type="GO" id="GO:0003677">
    <property type="term" value="F:DNA binding"/>
    <property type="evidence" value="ECO:0007669"/>
    <property type="project" value="UniProtKB-KW"/>
</dbReference>
<evidence type="ECO:0000256" key="4">
    <source>
        <dbReference type="ARBA" id="ARBA00023163"/>
    </source>
</evidence>
<dbReference type="PROSITE" id="PS50931">
    <property type="entry name" value="HTH_LYSR"/>
    <property type="match status" value="1"/>
</dbReference>
<dbReference type="InterPro" id="IPR050950">
    <property type="entry name" value="HTH-type_LysR_regulators"/>
</dbReference>
<comment type="caution">
    <text evidence="6">The sequence shown here is derived from an EMBL/GenBank/DDBJ whole genome shotgun (WGS) entry which is preliminary data.</text>
</comment>
<dbReference type="SUPFAM" id="SSF53850">
    <property type="entry name" value="Periplasmic binding protein-like II"/>
    <property type="match status" value="1"/>
</dbReference>
<dbReference type="PANTHER" id="PTHR30419">
    <property type="entry name" value="HTH-TYPE TRANSCRIPTIONAL REGULATOR YBHD"/>
    <property type="match status" value="1"/>
</dbReference>
<dbReference type="Gene3D" id="1.10.10.10">
    <property type="entry name" value="Winged helix-like DNA-binding domain superfamily/Winged helix DNA-binding domain"/>
    <property type="match status" value="1"/>
</dbReference>
<comment type="similarity">
    <text evidence="1">Belongs to the LysR transcriptional regulatory family.</text>
</comment>
<reference evidence="6 7" key="1">
    <citation type="submission" date="2020-07" db="EMBL/GenBank/DDBJ databases">
        <title>Sequencing the genomes of 1000 actinobacteria strains.</title>
        <authorList>
            <person name="Klenk H.-P."/>
        </authorList>
    </citation>
    <scope>NUCLEOTIDE SEQUENCE [LARGE SCALE GENOMIC DNA]</scope>
    <source>
        <strain evidence="6 7">DSM 26154</strain>
    </source>
</reference>
<evidence type="ECO:0000256" key="3">
    <source>
        <dbReference type="ARBA" id="ARBA00023125"/>
    </source>
</evidence>
<dbReference type="AlphaFoldDB" id="A0A852VYG0"/>
<evidence type="ECO:0000313" key="7">
    <source>
        <dbReference type="Proteomes" id="UP000554054"/>
    </source>
</evidence>
<accession>A0A852VYG0</accession>
<dbReference type="Gene3D" id="3.40.190.10">
    <property type="entry name" value="Periplasmic binding protein-like II"/>
    <property type="match status" value="2"/>
</dbReference>